<reference evidence="1" key="1">
    <citation type="journal article" date="2016" name="Nat. Genet.">
        <title>A high-quality carrot genome assembly provides new insights into carotenoid accumulation and asterid genome evolution.</title>
        <authorList>
            <person name="Iorizzo M."/>
            <person name="Ellison S."/>
            <person name="Senalik D."/>
            <person name="Zeng P."/>
            <person name="Satapoomin P."/>
            <person name="Huang J."/>
            <person name="Bowman M."/>
            <person name="Iovene M."/>
            <person name="Sanseverino W."/>
            <person name="Cavagnaro P."/>
            <person name="Yildiz M."/>
            <person name="Macko-Podgorni A."/>
            <person name="Moranska E."/>
            <person name="Grzebelus E."/>
            <person name="Grzebelus D."/>
            <person name="Ashrafi H."/>
            <person name="Zheng Z."/>
            <person name="Cheng S."/>
            <person name="Spooner D."/>
            <person name="Van Deynze A."/>
            <person name="Simon P."/>
        </authorList>
    </citation>
    <scope>NUCLEOTIDE SEQUENCE</scope>
    <source>
        <tissue evidence="1">Leaf</tissue>
    </source>
</reference>
<name>A0AAF0X358_DAUCS</name>
<accession>A0AAF0X358</accession>
<keyword evidence="2" id="KW-1185">Reference proteome</keyword>
<evidence type="ECO:0008006" key="3">
    <source>
        <dbReference type="Google" id="ProtNLM"/>
    </source>
</evidence>
<gene>
    <name evidence="1" type="ORF">DCAR_0518964</name>
</gene>
<dbReference type="Proteomes" id="UP000077755">
    <property type="component" value="Chromosome 5"/>
</dbReference>
<sequence length="311" mass="35395">MATITDLPCELVYYIIFLLVQSSGGAADFARIISVCRDFHLYVDDVSILRVANFNMKMESVNFYNFLNVKGLLVKCSEAGNAAAQHVLGKVILLSSTHLLLSEGKRKVSGVIDPCDRLKLNRLIRDINVPAQNSKVSSFMSYFSPLQVRTIDSPTRLVHHQLVKLFLINGNHDDFIEMGIFLRLCIRYLMSDPRENSALIFYITKVVSRACYNGYLAKVNESFSDCLRWVREFLEVHSDRRLYKVSGKYSCLRHLVMRKCLMAGLDLPEALSDVNFVDALRQEVSDQLGQSYIGLSNLRAVALDRFKDQFE</sequence>
<proteinExistence type="predicted"/>
<evidence type="ECO:0000313" key="2">
    <source>
        <dbReference type="Proteomes" id="UP000077755"/>
    </source>
</evidence>
<dbReference type="AlphaFoldDB" id="A0AAF0X358"/>
<organism evidence="1 2">
    <name type="scientific">Daucus carota subsp. sativus</name>
    <name type="common">Carrot</name>
    <dbReference type="NCBI Taxonomy" id="79200"/>
    <lineage>
        <taxon>Eukaryota</taxon>
        <taxon>Viridiplantae</taxon>
        <taxon>Streptophyta</taxon>
        <taxon>Embryophyta</taxon>
        <taxon>Tracheophyta</taxon>
        <taxon>Spermatophyta</taxon>
        <taxon>Magnoliopsida</taxon>
        <taxon>eudicotyledons</taxon>
        <taxon>Gunneridae</taxon>
        <taxon>Pentapetalae</taxon>
        <taxon>asterids</taxon>
        <taxon>campanulids</taxon>
        <taxon>Apiales</taxon>
        <taxon>Apiaceae</taxon>
        <taxon>Apioideae</taxon>
        <taxon>Scandiceae</taxon>
        <taxon>Daucinae</taxon>
        <taxon>Daucus</taxon>
        <taxon>Daucus sect. Daucus</taxon>
    </lineage>
</organism>
<dbReference type="EMBL" id="CP093347">
    <property type="protein sequence ID" value="WOG99611.1"/>
    <property type="molecule type" value="Genomic_DNA"/>
</dbReference>
<reference evidence="1" key="2">
    <citation type="submission" date="2022-03" db="EMBL/GenBank/DDBJ databases">
        <title>Draft title - Genomic analysis of global carrot germplasm unveils the trajectory of domestication and the origin of high carotenoid orange carrot.</title>
        <authorList>
            <person name="Iorizzo M."/>
            <person name="Ellison S."/>
            <person name="Senalik D."/>
            <person name="Macko-Podgorni A."/>
            <person name="Grzebelus D."/>
            <person name="Bostan H."/>
            <person name="Rolling W."/>
            <person name="Curaba J."/>
            <person name="Simon P."/>
        </authorList>
    </citation>
    <scope>NUCLEOTIDE SEQUENCE</scope>
    <source>
        <tissue evidence="1">Leaf</tissue>
    </source>
</reference>
<dbReference type="KEGG" id="dcr:108222598"/>
<evidence type="ECO:0000313" key="1">
    <source>
        <dbReference type="EMBL" id="WOG99611.1"/>
    </source>
</evidence>
<protein>
    <recommendedName>
        <fullName evidence="3">F-box domain-containing protein</fullName>
    </recommendedName>
</protein>